<sequence>MTSSFFSLIRGYFLNPYKYFKQPVSKSSFSSALLFLCLNGVLGMFIVTVKNAYFSQRITTFFLGINQLFFYVPFYLITGLALGLSLFVIAKVIGGKGSFTATLWNLALVSPSLIFVGFYKFFVILVLWSSVILIRRMYQTHQYSMIKAASNVLFPLLLLLLIKTALSF</sequence>
<name>A0A0G0ML78_9BACT</name>
<evidence type="ECO:0008006" key="4">
    <source>
        <dbReference type="Google" id="ProtNLM"/>
    </source>
</evidence>
<organism evidence="2 3">
    <name type="scientific">Candidatus Daviesbacteria bacterium GW2011_GWA2_38_24</name>
    <dbReference type="NCBI Taxonomy" id="1618422"/>
    <lineage>
        <taxon>Bacteria</taxon>
        <taxon>Candidatus Daviesiibacteriota</taxon>
    </lineage>
</organism>
<dbReference type="AlphaFoldDB" id="A0A0G0ML78"/>
<evidence type="ECO:0000256" key="1">
    <source>
        <dbReference type="SAM" id="Phobius"/>
    </source>
</evidence>
<reference evidence="2 3" key="1">
    <citation type="journal article" date="2015" name="Nature">
        <title>rRNA introns, odd ribosomes, and small enigmatic genomes across a large radiation of phyla.</title>
        <authorList>
            <person name="Brown C.T."/>
            <person name="Hug L.A."/>
            <person name="Thomas B.C."/>
            <person name="Sharon I."/>
            <person name="Castelle C.J."/>
            <person name="Singh A."/>
            <person name="Wilkins M.J."/>
            <person name="Williams K.H."/>
            <person name="Banfield J.F."/>
        </authorList>
    </citation>
    <scope>NUCLEOTIDE SEQUENCE [LARGE SCALE GENOMIC DNA]</scope>
</reference>
<keyword evidence="1" id="KW-0812">Transmembrane</keyword>
<protein>
    <recommendedName>
        <fullName evidence="4">Yip1 domain-containing protein</fullName>
    </recommendedName>
</protein>
<feature type="transmembrane region" description="Helical" evidence="1">
    <location>
        <begin position="68"/>
        <end position="93"/>
    </location>
</feature>
<dbReference type="Proteomes" id="UP000034235">
    <property type="component" value="Unassembled WGS sequence"/>
</dbReference>
<proteinExistence type="predicted"/>
<accession>A0A0G0ML78</accession>
<evidence type="ECO:0000313" key="3">
    <source>
        <dbReference type="Proteomes" id="UP000034235"/>
    </source>
</evidence>
<dbReference type="EMBL" id="LBUP01000009">
    <property type="protein sequence ID" value="KKQ65671.1"/>
    <property type="molecule type" value="Genomic_DNA"/>
</dbReference>
<feature type="transmembrane region" description="Helical" evidence="1">
    <location>
        <begin position="113"/>
        <end position="134"/>
    </location>
</feature>
<comment type="caution">
    <text evidence="2">The sequence shown here is derived from an EMBL/GenBank/DDBJ whole genome shotgun (WGS) entry which is preliminary data.</text>
</comment>
<feature type="transmembrane region" description="Helical" evidence="1">
    <location>
        <begin position="146"/>
        <end position="166"/>
    </location>
</feature>
<keyword evidence="1" id="KW-1133">Transmembrane helix</keyword>
<gene>
    <name evidence="2" type="ORF">US86_C0009G0039</name>
</gene>
<feature type="transmembrane region" description="Helical" evidence="1">
    <location>
        <begin position="29"/>
        <end position="47"/>
    </location>
</feature>
<evidence type="ECO:0000313" key="2">
    <source>
        <dbReference type="EMBL" id="KKQ65671.1"/>
    </source>
</evidence>
<keyword evidence="1" id="KW-0472">Membrane</keyword>